<dbReference type="InterPro" id="IPR050879">
    <property type="entry name" value="Acyltransferase_3"/>
</dbReference>
<evidence type="ECO:0000259" key="3">
    <source>
        <dbReference type="Pfam" id="PF19040"/>
    </source>
</evidence>
<proteinExistence type="predicted"/>
<dbReference type="Proteomes" id="UP001597286">
    <property type="component" value="Unassembled WGS sequence"/>
</dbReference>
<organism evidence="4 5">
    <name type="scientific">Rhodococcus gannanensis</name>
    <dbReference type="NCBI Taxonomy" id="1960308"/>
    <lineage>
        <taxon>Bacteria</taxon>
        <taxon>Bacillati</taxon>
        <taxon>Actinomycetota</taxon>
        <taxon>Actinomycetes</taxon>
        <taxon>Mycobacteriales</taxon>
        <taxon>Nocardiaceae</taxon>
        <taxon>Rhodococcus</taxon>
    </lineage>
</organism>
<feature type="transmembrane region" description="Helical" evidence="1">
    <location>
        <begin position="229"/>
        <end position="248"/>
    </location>
</feature>
<evidence type="ECO:0000256" key="1">
    <source>
        <dbReference type="SAM" id="Phobius"/>
    </source>
</evidence>
<feature type="transmembrane region" description="Helical" evidence="1">
    <location>
        <begin position="200"/>
        <end position="217"/>
    </location>
</feature>
<feature type="transmembrane region" description="Helical" evidence="1">
    <location>
        <begin position="316"/>
        <end position="335"/>
    </location>
</feature>
<name>A0ABW4NXD8_9NOCA</name>
<evidence type="ECO:0000259" key="2">
    <source>
        <dbReference type="Pfam" id="PF01757"/>
    </source>
</evidence>
<feature type="domain" description="Acyltransferase 3" evidence="2">
    <location>
        <begin position="1"/>
        <end position="324"/>
    </location>
</feature>
<sequence length="675" mass="72295">MRAVAVLAVFVNHLFGWPSGGFVGVDIFFVLSGFFITALLIRERTETGSLSFSNFYIRRVRRIIPAALLVIAVTVVAGYIVFPAQRAKETLLDGLCAALFGANWRFESVGTDYFQQGQPPSPLQHYWSLSIEEQFYFVWPALLLALFLVTRRAARRGRAHIRTGVLAAGMGSVVLISFTWSVAQSGSSPASAYFSTLTRVWELGVGALVAILGPLLAKLPSRGPLRPTLAYAGLAGVAASLFLITETTQFPGPGAALPVMATAVVVASFHGADVRAMPILTNPVAQYFGKVSYSLYLWHWPVIVVLAVIVPPGAAYHAIAATLALLLSHVSFTYFEDRIRRSTWLERPTEVGHGRTIATIRPGTWRTTGFVAAAAMLSGLIGIQLSDRAQRVGEEYESLYVAQSAQFTAPEDPCLGAGTMADPNCAATVDLDLMKPSLDSFAKDTQGAYSCWRQQGGSMPRCVFGSTEDDALKVALVGDSHAAMLLPALSEFLVSENWNLTAFVGYDCQWATSPNDDCGDVMQTVQNRLLTDEPYDVILTTASRKYGNAADYASAWSPVAARGTKIVVVADNPTVTESALECLTRFGAEADDIAACGMTMSEGTGKADPLIAAAGSVPGASVVDLTDLYCADGRCPAVIGNVVVYRDTGGHISATFSRSLSHHLEDRIDAARSTD</sequence>
<dbReference type="EC" id="2.3.1.-" evidence="4"/>
<keyword evidence="4" id="KW-0808">Transferase</keyword>
<feature type="transmembrane region" description="Helical" evidence="1">
    <location>
        <begin position="136"/>
        <end position="154"/>
    </location>
</feature>
<keyword evidence="5" id="KW-1185">Reference proteome</keyword>
<feature type="transmembrane region" description="Helical" evidence="1">
    <location>
        <begin position="254"/>
        <end position="272"/>
    </location>
</feature>
<feature type="domain" description="SGNH" evidence="3">
    <location>
        <begin position="458"/>
        <end position="665"/>
    </location>
</feature>
<dbReference type="EMBL" id="JBHUFB010000002">
    <property type="protein sequence ID" value="MFD1810862.1"/>
    <property type="molecule type" value="Genomic_DNA"/>
</dbReference>
<accession>A0ABW4NXD8</accession>
<evidence type="ECO:0000313" key="5">
    <source>
        <dbReference type="Proteomes" id="UP001597286"/>
    </source>
</evidence>
<feature type="transmembrane region" description="Helical" evidence="1">
    <location>
        <begin position="161"/>
        <end position="180"/>
    </location>
</feature>
<keyword evidence="1" id="KW-1133">Transmembrane helix</keyword>
<keyword evidence="4" id="KW-0012">Acyltransferase</keyword>
<reference evidence="5" key="1">
    <citation type="journal article" date="2019" name="Int. J. Syst. Evol. Microbiol.">
        <title>The Global Catalogue of Microorganisms (GCM) 10K type strain sequencing project: providing services to taxonomists for standard genome sequencing and annotation.</title>
        <authorList>
            <consortium name="The Broad Institute Genomics Platform"/>
            <consortium name="The Broad Institute Genome Sequencing Center for Infectious Disease"/>
            <person name="Wu L."/>
            <person name="Ma J."/>
        </authorList>
    </citation>
    <scope>NUCLEOTIDE SEQUENCE [LARGE SCALE GENOMIC DNA]</scope>
    <source>
        <strain evidence="5">DT72</strain>
    </source>
</reference>
<dbReference type="GO" id="GO:0016746">
    <property type="term" value="F:acyltransferase activity"/>
    <property type="evidence" value="ECO:0007669"/>
    <property type="project" value="UniProtKB-KW"/>
</dbReference>
<protein>
    <submittedName>
        <fullName evidence="4">Acyltransferase family protein</fullName>
        <ecNumber evidence="4">2.3.1.-</ecNumber>
    </submittedName>
</protein>
<comment type="caution">
    <text evidence="4">The sequence shown here is derived from an EMBL/GenBank/DDBJ whole genome shotgun (WGS) entry which is preliminary data.</text>
</comment>
<feature type="transmembrane region" description="Helical" evidence="1">
    <location>
        <begin position="26"/>
        <end position="42"/>
    </location>
</feature>
<dbReference type="Pfam" id="PF01757">
    <property type="entry name" value="Acyl_transf_3"/>
    <property type="match status" value="1"/>
</dbReference>
<feature type="transmembrane region" description="Helical" evidence="1">
    <location>
        <begin position="293"/>
        <end position="310"/>
    </location>
</feature>
<gene>
    <name evidence="4" type="ORF">ACFSJG_01430</name>
</gene>
<dbReference type="InterPro" id="IPR002656">
    <property type="entry name" value="Acyl_transf_3_dom"/>
</dbReference>
<keyword evidence="1" id="KW-0812">Transmembrane</keyword>
<dbReference type="PANTHER" id="PTHR23028:SF53">
    <property type="entry name" value="ACYL_TRANSF_3 DOMAIN-CONTAINING PROTEIN"/>
    <property type="match status" value="1"/>
</dbReference>
<dbReference type="Pfam" id="PF19040">
    <property type="entry name" value="SGNH"/>
    <property type="match status" value="1"/>
</dbReference>
<keyword evidence="1" id="KW-0472">Membrane</keyword>
<dbReference type="InterPro" id="IPR043968">
    <property type="entry name" value="SGNH"/>
</dbReference>
<dbReference type="RefSeq" id="WP_378483420.1">
    <property type="nucleotide sequence ID" value="NZ_JBHUFB010000002.1"/>
</dbReference>
<dbReference type="PANTHER" id="PTHR23028">
    <property type="entry name" value="ACETYLTRANSFERASE"/>
    <property type="match status" value="1"/>
</dbReference>
<feature type="transmembrane region" description="Helical" evidence="1">
    <location>
        <begin position="63"/>
        <end position="82"/>
    </location>
</feature>
<evidence type="ECO:0000313" key="4">
    <source>
        <dbReference type="EMBL" id="MFD1810862.1"/>
    </source>
</evidence>